<keyword evidence="3" id="KW-0882">Thioester bond</keyword>
<dbReference type="Pfam" id="PF00207">
    <property type="entry name" value="A2M"/>
    <property type="match status" value="1"/>
</dbReference>
<dbReference type="SUPFAM" id="SSF49410">
    <property type="entry name" value="Alpha-macroglobulin receptor domain"/>
    <property type="match status" value="1"/>
</dbReference>
<accession>A0A146GEJ4</accession>
<sequence length="1653" mass="185154">MGKRRRTSLLLAVLAFISVLSECSPLYILMAPSVLRVEHMENVIVEAHDINADIRVDVRLQFFPKSNNIIFTSHGILTAANGYVSVAVKIPKDRIPKDTRLPEYVVVEASSTAFTLERNVLISYQLGHIFIQTDKPIYTPTQTVLYRLLTVNNEMKPIKRTVLVDFVNPQDVIVKREEVFAKDNTGITGSTFKVPEIVNIGVWKIAASFKDASHINYTTEFEVKEYVLPSFEVNLQARRQFFYVDDARLDVRITARFTYGEPVEGRAFVLFGIMKDGEKLSIPSSLQSVPITNGEGIASLTSQAMKDRFPNIQELVGSSIYITASVITYTGSDMVEAEKTGIKIVTSPYTILFTKTSKYYKPGMPFDLMVFVTNPDGSPASGVPVRANNGMVDSNTQADGLARLTINTVGQPQNLPVKVETHVANLPKSRQASANMVAEPYKTQGGSTNYLHIGIQPVELIPGNNLVVTLNLRNDNAATQNQIKYFTYMLISKGQIVSVGRQQREQGQIVVNMLIPVTPDLIPSFRLLVYYYLTKGSVELVADSMWIDVKDTCLGTLKVSAANVHDENKIYKPGKGFQLRLTGDSGATVGLVAVDKAVFVLNKKNKLTQSKIWNVVEKNDIACSPGGGKDVFGVFADAGLTFVTSTNIKTPTRTELKCKQPMKRKRRSTNLVEAKAAKLMTYKEDLPRKCCQAGMKRNPMGFSCTKRANRIPYGEKCKTAFLDCCNHVRKFREEREKIQMTLARSDDDDYYSPYEDIISRSDFPESWLWILKTLPIDHSGGPVTKDVSGYLKDSITTWEIQAVSVSPQKGICVAQPYELTVKKDFFIDLRLPYSVIRNEQVEVRAILYNYEEEEIKVRMEFPYNENLCSSAKQTERFRIEVKVPAKGSIAVPYVIVPLIVGEIDIEVKASVFDRLVSDGVRKRLLVVPEGKRVDSVKTYELDPKGKEQKIDVNVDIPGDIVPYTEPLSFISVQGDILAQTIENTIDGAKLKHLIRVPSGCGEQNMASMTPVVIVTNYLDKTKQWERVGLDRRDAAVKLIQQGYTQQLKYRKTDGTYAAWIHKPSSTWLTAYVLKVFAMSYRLIDIQPNILCDAANWLILQKQDPDGHFREDAPVYHQEMIGGVRGSESKASLTAFVLIAMLEAKFVCSIYIQSYENSVRKAGDYLENQIGNLNRAYSVAITSYALSLLNKDKTDILMRFASLDRSYWADDGNANSLYTIEATGYALLALSQLKKFDQAGKPVRWLSMRGEYGGGFVSTQATMVALQGLATYQADIPQVKDVDLNVVVSIPGRSRPLNWRFDAQNQFVSKSTRVNAFDRVVINATGQGKGTVKVLTTCHVTLSKKVKECKKFDLQVTVENVPRAFQPPNAVNSLKLTICTRYLAETVSSMVIVDISMLTGFSPDLEDLQLLTNDVDGYISKFEMNKALSTKGSLIVYLDSVSNRENLCFGFQVHQLFKVGLIQPASIKVYEYYDTENSCTKFYNVKGNSAMLNKICQGDVCRCAEGSCISVTLPDKRIPSDQRDDKACEPGTDYVYQVNFLNKEKKDNYIYYNMEILIVIKPGSDDVVAKQVRQLITHANCEGTFEVELGKHYLIMGQGSDLWNDGERMSYLIGAGTWVELWPQEVECQDRRYRRLCEDLEAFAEALMVNGCGT</sequence>
<dbReference type="Gene3D" id="2.60.40.690">
    <property type="entry name" value="Alpha-macroglobulin, receptor-binding domain"/>
    <property type="match status" value="1"/>
</dbReference>
<dbReference type="PROSITE" id="PS00477">
    <property type="entry name" value="ALPHA_2_MACROGLOBULIN"/>
    <property type="match status" value="1"/>
</dbReference>
<dbReference type="Pfam" id="PF17791">
    <property type="entry name" value="MG3"/>
    <property type="match status" value="1"/>
</dbReference>
<feature type="signal peptide" evidence="5">
    <location>
        <begin position="1"/>
        <end position="23"/>
    </location>
</feature>
<dbReference type="SUPFAM" id="SSF47686">
    <property type="entry name" value="Anaphylotoxins (complement system)"/>
    <property type="match status" value="1"/>
</dbReference>
<dbReference type="SUPFAM" id="SSF48239">
    <property type="entry name" value="Terpenoid cyclases/Protein prenyltransferases"/>
    <property type="match status" value="1"/>
</dbReference>
<evidence type="ECO:0000256" key="1">
    <source>
        <dbReference type="ARBA" id="ARBA00004613"/>
    </source>
</evidence>
<dbReference type="Pfam" id="PF01835">
    <property type="entry name" value="MG2"/>
    <property type="match status" value="1"/>
</dbReference>
<dbReference type="Pfam" id="PF07703">
    <property type="entry name" value="A2M_BRD"/>
    <property type="match status" value="1"/>
</dbReference>
<dbReference type="InterPro" id="IPR041555">
    <property type="entry name" value="MG3"/>
</dbReference>
<dbReference type="InterPro" id="IPR009048">
    <property type="entry name" value="A-macroglobulin_rcpt-bd"/>
</dbReference>
<dbReference type="PANTHER" id="PTHR11412">
    <property type="entry name" value="MACROGLOBULIN / COMPLEMENT"/>
    <property type="match status" value="1"/>
</dbReference>
<dbReference type="Gene3D" id="6.20.50.160">
    <property type="match status" value="1"/>
</dbReference>
<dbReference type="Pfam" id="PF01759">
    <property type="entry name" value="NTR"/>
    <property type="match status" value="1"/>
</dbReference>
<dbReference type="Gene3D" id="2.20.130.20">
    <property type="match status" value="1"/>
</dbReference>
<dbReference type="GO" id="GO:0005615">
    <property type="term" value="C:extracellular space"/>
    <property type="evidence" value="ECO:0007669"/>
    <property type="project" value="InterPro"/>
</dbReference>
<dbReference type="SMART" id="SM01359">
    <property type="entry name" value="A2M_N_2"/>
    <property type="match status" value="1"/>
</dbReference>
<dbReference type="Pfam" id="PF07678">
    <property type="entry name" value="TED_complement"/>
    <property type="match status" value="1"/>
</dbReference>
<evidence type="ECO:0000313" key="8">
    <source>
        <dbReference type="EMBL" id="BAU69618.1"/>
    </source>
</evidence>
<dbReference type="InterPro" id="IPR047565">
    <property type="entry name" value="Alpha-macroglob_thiol-ester_cl"/>
</dbReference>
<dbReference type="InterPro" id="IPR019742">
    <property type="entry name" value="MacrogloblnA2_CS"/>
</dbReference>
<dbReference type="Gene3D" id="2.40.50.120">
    <property type="match status" value="1"/>
</dbReference>
<feature type="domain" description="Anaphylatoxin-like" evidence="6">
    <location>
        <begin position="690"/>
        <end position="725"/>
    </location>
</feature>
<dbReference type="InterPro" id="IPR048848">
    <property type="entry name" value="C3_CUB2"/>
</dbReference>
<evidence type="ECO:0000256" key="5">
    <source>
        <dbReference type="SAM" id="SignalP"/>
    </source>
</evidence>
<dbReference type="Gene3D" id="1.20.91.20">
    <property type="entry name" value="Anaphylotoxins (complement system)"/>
    <property type="match status" value="1"/>
</dbReference>
<reference evidence="8" key="1">
    <citation type="journal article" date="2016" name="Dev. Comp. Immunol.">
        <title>The complement system of elasmobranches revealed by liver transcriptome analysis of a hammerhead shark, Sphyrna zygaena.</title>
        <authorList>
            <person name="Goshima M."/>
            <person name="Sekiguchi R."/>
            <person name="Matsushita M."/>
            <person name="Nonaka M."/>
        </authorList>
    </citation>
    <scope>NUCLEOTIDE SEQUENCE</scope>
    <source>
        <tissue evidence="8">Liver</tissue>
    </source>
</reference>
<dbReference type="Gene3D" id="2.60.40.1940">
    <property type="match status" value="1"/>
</dbReference>
<dbReference type="Gene3D" id="2.60.120.1540">
    <property type="match status" value="1"/>
</dbReference>
<dbReference type="SUPFAM" id="SSF50242">
    <property type="entry name" value="TIMP-like"/>
    <property type="match status" value="1"/>
</dbReference>
<dbReference type="InterPro" id="IPR050473">
    <property type="entry name" value="A2M/Complement_sys"/>
</dbReference>
<dbReference type="InterPro" id="IPR018081">
    <property type="entry name" value="Anaphylatoxin_comp_syst"/>
</dbReference>
<dbReference type="FunFam" id="2.60.40.10:FF:000155">
    <property type="entry name" value="complement C3 isoform X1"/>
    <property type="match status" value="1"/>
</dbReference>
<dbReference type="FunFam" id="2.40.50.120:FF:000013">
    <property type="entry name" value="Complement C3"/>
    <property type="match status" value="1"/>
</dbReference>
<dbReference type="InterPro" id="IPR008993">
    <property type="entry name" value="TIMP-like_OB-fold"/>
</dbReference>
<evidence type="ECO:0000256" key="4">
    <source>
        <dbReference type="ARBA" id="ARBA00023157"/>
    </source>
</evidence>
<keyword evidence="4" id="KW-1015">Disulfide bond</keyword>
<dbReference type="InterPro" id="IPR002890">
    <property type="entry name" value="MG2"/>
</dbReference>
<dbReference type="InterPro" id="IPR036595">
    <property type="entry name" value="A-macroglobulin_rcpt-bd_sf"/>
</dbReference>
<dbReference type="InterPro" id="IPR001599">
    <property type="entry name" value="Macroglobln_a2"/>
</dbReference>
<dbReference type="CDD" id="cd00017">
    <property type="entry name" value="ANATO"/>
    <property type="match status" value="1"/>
</dbReference>
<evidence type="ECO:0000259" key="6">
    <source>
        <dbReference type="PROSITE" id="PS01178"/>
    </source>
</evidence>
<dbReference type="SMART" id="SM00104">
    <property type="entry name" value="ANATO"/>
    <property type="match status" value="1"/>
</dbReference>
<dbReference type="Pfam" id="PF07677">
    <property type="entry name" value="A2M_recep"/>
    <property type="match status" value="1"/>
</dbReference>
<feature type="chain" id="PRO_5007524825" evidence="5">
    <location>
        <begin position="24"/>
        <end position="1653"/>
    </location>
</feature>
<dbReference type="InterPro" id="IPR001134">
    <property type="entry name" value="Netrin_domain"/>
</dbReference>
<dbReference type="GO" id="GO:0004866">
    <property type="term" value="F:endopeptidase inhibitor activity"/>
    <property type="evidence" value="ECO:0007669"/>
    <property type="project" value="InterPro"/>
</dbReference>
<dbReference type="SMART" id="SM01360">
    <property type="entry name" value="A2M"/>
    <property type="match status" value="1"/>
</dbReference>
<name>A0A146GEJ4_SPHZY</name>
<dbReference type="InterPro" id="IPR041425">
    <property type="entry name" value="C3/4/5_MG1"/>
</dbReference>
<dbReference type="InterPro" id="IPR018933">
    <property type="entry name" value="Netrin_module_non-TIMP"/>
</dbReference>
<dbReference type="Pfam" id="PF17790">
    <property type="entry name" value="MG1"/>
    <property type="match status" value="1"/>
</dbReference>
<dbReference type="PANTHER" id="PTHR11412:SF81">
    <property type="entry name" value="COMPLEMENT C3"/>
    <property type="match status" value="1"/>
</dbReference>
<keyword evidence="2" id="KW-0964">Secreted</keyword>
<dbReference type="EMBL" id="LC107117">
    <property type="protein sequence ID" value="BAU69618.1"/>
    <property type="molecule type" value="mRNA"/>
</dbReference>
<feature type="domain" description="NTR" evidence="7">
    <location>
        <begin position="1507"/>
        <end position="1651"/>
    </location>
</feature>
<dbReference type="SMART" id="SM01419">
    <property type="entry name" value="Thiol-ester_cl"/>
    <property type="match status" value="1"/>
</dbReference>
<organism evidence="8">
    <name type="scientific">Sphyrna zygaena</name>
    <name type="common">Smooth hammerhead</name>
    <name type="synonym">Squalus zygaena</name>
    <dbReference type="NCBI Taxonomy" id="195335"/>
    <lineage>
        <taxon>Eukaryota</taxon>
        <taxon>Metazoa</taxon>
        <taxon>Chordata</taxon>
        <taxon>Craniata</taxon>
        <taxon>Vertebrata</taxon>
        <taxon>Chondrichthyes</taxon>
        <taxon>Elasmobranchii</taxon>
        <taxon>Galeomorphii</taxon>
        <taxon>Galeoidea</taxon>
        <taxon>Carcharhiniformes</taxon>
        <taxon>Carcharhinidae</taxon>
        <taxon>Sphyrna</taxon>
    </lineage>
</organism>
<dbReference type="InterPro" id="IPR008930">
    <property type="entry name" value="Terpenoid_cyclase/PrenylTrfase"/>
</dbReference>
<dbReference type="Pfam" id="PF21308">
    <property type="entry name" value="C3_CUB2"/>
    <property type="match status" value="1"/>
</dbReference>
<evidence type="ECO:0000259" key="7">
    <source>
        <dbReference type="PROSITE" id="PS50189"/>
    </source>
</evidence>
<dbReference type="InterPro" id="IPR011625">
    <property type="entry name" value="A2M_N_BRD"/>
</dbReference>
<dbReference type="PROSITE" id="PS01178">
    <property type="entry name" value="ANAPHYLATOXIN_2"/>
    <property type="match status" value="1"/>
</dbReference>
<proteinExistence type="evidence at transcript level"/>
<dbReference type="Pfam" id="PF01821">
    <property type="entry name" value="ANATO"/>
    <property type="match status" value="1"/>
</dbReference>
<dbReference type="FunFam" id="2.20.130.20:FF:000001">
    <property type="entry name" value="Complement C3"/>
    <property type="match status" value="1"/>
</dbReference>
<dbReference type="PROSITE" id="PS50189">
    <property type="entry name" value="NTR"/>
    <property type="match status" value="1"/>
</dbReference>
<dbReference type="EMBL" id="LC107118">
    <property type="protein sequence ID" value="BAU69619.1"/>
    <property type="molecule type" value="mRNA"/>
</dbReference>
<evidence type="ECO:0000313" key="9">
    <source>
        <dbReference type="EMBL" id="BAU69619.1"/>
    </source>
</evidence>
<dbReference type="Gene3D" id="2.60.40.10">
    <property type="entry name" value="Immunoglobulins"/>
    <property type="match status" value="2"/>
</dbReference>
<dbReference type="InterPro" id="IPR013783">
    <property type="entry name" value="Ig-like_fold"/>
</dbReference>
<dbReference type="FunFam" id="2.60.40.1940:FF:000001">
    <property type="entry name" value="Complement component C3"/>
    <property type="match status" value="1"/>
</dbReference>
<dbReference type="SMART" id="SM00643">
    <property type="entry name" value="C345C"/>
    <property type="match status" value="1"/>
</dbReference>
<dbReference type="InterPro" id="IPR040839">
    <property type="entry name" value="MG4"/>
</dbReference>
<dbReference type="InterPro" id="IPR011626">
    <property type="entry name" value="Alpha-macroglobulin_TED"/>
</dbReference>
<keyword evidence="5" id="KW-0732">Signal</keyword>
<dbReference type="Gene3D" id="1.50.10.20">
    <property type="match status" value="1"/>
</dbReference>
<dbReference type="SMART" id="SM01361">
    <property type="entry name" value="A2M_recep"/>
    <property type="match status" value="1"/>
</dbReference>
<dbReference type="PROSITE" id="PS01177">
    <property type="entry name" value="ANAPHYLATOXIN_1"/>
    <property type="match status" value="1"/>
</dbReference>
<dbReference type="CDD" id="cd02896">
    <property type="entry name" value="complement_C3_C4_C5"/>
    <property type="match status" value="1"/>
</dbReference>
<evidence type="ECO:0000256" key="3">
    <source>
        <dbReference type="ARBA" id="ARBA00022966"/>
    </source>
</evidence>
<dbReference type="InterPro" id="IPR000020">
    <property type="entry name" value="Anaphylatoxin/fibulin"/>
</dbReference>
<protein>
    <submittedName>
        <fullName evidence="8">C3A</fullName>
    </submittedName>
    <submittedName>
        <fullName evidence="9">C3B</fullName>
    </submittedName>
</protein>
<comment type="subcellular location">
    <subcellularLocation>
        <location evidence="1">Secreted</location>
    </subcellularLocation>
</comment>
<evidence type="ECO:0000256" key="2">
    <source>
        <dbReference type="ARBA" id="ARBA00022525"/>
    </source>
</evidence>
<dbReference type="Pfam" id="PF17789">
    <property type="entry name" value="MG4"/>
    <property type="match status" value="1"/>
</dbReference>
<dbReference type="Gene3D" id="2.60.40.1930">
    <property type="match status" value="3"/>
</dbReference>